<evidence type="ECO:0000313" key="2">
    <source>
        <dbReference type="EnsemblMetazoa" id="ASIC021061-PA"/>
    </source>
</evidence>
<dbReference type="Proteomes" id="UP000030765">
    <property type="component" value="Unassembled WGS sequence"/>
</dbReference>
<dbReference type="EMBL" id="KE525405">
    <property type="protein sequence ID" value="KFB52794.1"/>
    <property type="molecule type" value="Genomic_DNA"/>
</dbReference>
<protein>
    <submittedName>
        <fullName evidence="1 2">Uncharacterized protein</fullName>
    </submittedName>
</protein>
<dbReference type="AlphaFoldDB" id="A0A084WRF0"/>
<evidence type="ECO:0000313" key="3">
    <source>
        <dbReference type="Proteomes" id="UP000030765"/>
    </source>
</evidence>
<reference evidence="2" key="2">
    <citation type="submission" date="2020-05" db="UniProtKB">
        <authorList>
            <consortium name="EnsemblMetazoa"/>
        </authorList>
    </citation>
    <scope>IDENTIFICATION</scope>
</reference>
<sequence length="128" mass="14198">MNCTLSLTLVDRKAKDKDEKRVPNGRWRRVQLQCLIQCGAISCAIASCNNCSSRLFAPHYFAYLAPDRPRIARRKSDTIIIHSDAHINALWCAVPSGGSISTGISLKLVESIIVTMQRKQRIGHPGPL</sequence>
<organism evidence="1">
    <name type="scientific">Anopheles sinensis</name>
    <name type="common">Mosquito</name>
    <dbReference type="NCBI Taxonomy" id="74873"/>
    <lineage>
        <taxon>Eukaryota</taxon>
        <taxon>Metazoa</taxon>
        <taxon>Ecdysozoa</taxon>
        <taxon>Arthropoda</taxon>
        <taxon>Hexapoda</taxon>
        <taxon>Insecta</taxon>
        <taxon>Pterygota</taxon>
        <taxon>Neoptera</taxon>
        <taxon>Endopterygota</taxon>
        <taxon>Diptera</taxon>
        <taxon>Nematocera</taxon>
        <taxon>Culicoidea</taxon>
        <taxon>Culicidae</taxon>
        <taxon>Anophelinae</taxon>
        <taxon>Anopheles</taxon>
    </lineage>
</organism>
<name>A0A084WRF0_ANOSI</name>
<gene>
    <name evidence="1" type="ORF">ZHAS_00021061</name>
</gene>
<evidence type="ECO:0000313" key="1">
    <source>
        <dbReference type="EMBL" id="KFB52794.1"/>
    </source>
</evidence>
<keyword evidence="3" id="KW-1185">Reference proteome</keyword>
<dbReference type="EMBL" id="ATLV01026047">
    <property type="status" value="NOT_ANNOTATED_CDS"/>
    <property type="molecule type" value="Genomic_DNA"/>
</dbReference>
<dbReference type="EnsemblMetazoa" id="ASIC021061-RA">
    <property type="protein sequence ID" value="ASIC021061-PA"/>
    <property type="gene ID" value="ASIC021061"/>
</dbReference>
<reference evidence="1 3" key="1">
    <citation type="journal article" date="2014" name="BMC Genomics">
        <title>Genome sequence of Anopheles sinensis provides insight into genetics basis of mosquito competence for malaria parasites.</title>
        <authorList>
            <person name="Zhou D."/>
            <person name="Zhang D."/>
            <person name="Ding G."/>
            <person name="Shi L."/>
            <person name="Hou Q."/>
            <person name="Ye Y."/>
            <person name="Xu Y."/>
            <person name="Zhou H."/>
            <person name="Xiong C."/>
            <person name="Li S."/>
            <person name="Yu J."/>
            <person name="Hong S."/>
            <person name="Yu X."/>
            <person name="Zou P."/>
            <person name="Chen C."/>
            <person name="Chang X."/>
            <person name="Wang W."/>
            <person name="Lv Y."/>
            <person name="Sun Y."/>
            <person name="Ma L."/>
            <person name="Shen B."/>
            <person name="Zhu C."/>
        </authorList>
    </citation>
    <scope>NUCLEOTIDE SEQUENCE [LARGE SCALE GENOMIC DNA]</scope>
</reference>
<dbReference type="VEuPathDB" id="VectorBase:ASIC021061"/>
<proteinExistence type="predicted"/>
<accession>A0A084WRF0</accession>